<keyword evidence="1" id="KW-0812">Transmembrane</keyword>
<feature type="transmembrane region" description="Helical" evidence="1">
    <location>
        <begin position="130"/>
        <end position="150"/>
    </location>
</feature>
<evidence type="ECO:0000313" key="2">
    <source>
        <dbReference type="EMBL" id="HIR54186.1"/>
    </source>
</evidence>
<organism evidence="2 3">
    <name type="scientific">Candidatus Scatomorpha intestinigallinarum</name>
    <dbReference type="NCBI Taxonomy" id="2840923"/>
    <lineage>
        <taxon>Bacteria</taxon>
        <taxon>Bacillati</taxon>
        <taxon>Bacillota</taxon>
        <taxon>Clostridia</taxon>
        <taxon>Eubacteriales</taxon>
        <taxon>Candidatus Scatomorpha</taxon>
    </lineage>
</organism>
<keyword evidence="1" id="KW-0472">Membrane</keyword>
<feature type="transmembrane region" description="Helical" evidence="1">
    <location>
        <begin position="156"/>
        <end position="175"/>
    </location>
</feature>
<gene>
    <name evidence="2" type="ORF">IAD36_01070</name>
</gene>
<dbReference type="Pfam" id="PF19845">
    <property type="entry name" value="DUF6320"/>
    <property type="match status" value="1"/>
</dbReference>
<name>A0A9D1IY55_9FIRM</name>
<evidence type="ECO:0000313" key="3">
    <source>
        <dbReference type="Proteomes" id="UP000824238"/>
    </source>
</evidence>
<sequence>MEHEIGISYPVPRRRLLDLRRLRRAALRFLCASGALCLFINLCTGGPAWSLVVLVSLWFVWTNLLARPLVEDGLAERISRLLLSVCILVLTVELCFGGEYTGIVLPILLACTLAFLAGTAYLGRRRRLMPLLRLAAVSLLDILAAALGLLPLNLPAAVTLLALGLAALLPALFLYRRELVRELQKRLHR</sequence>
<dbReference type="InterPro" id="IPR046283">
    <property type="entry name" value="DUF6320"/>
</dbReference>
<evidence type="ECO:0000256" key="1">
    <source>
        <dbReference type="SAM" id="Phobius"/>
    </source>
</evidence>
<reference evidence="2" key="1">
    <citation type="submission" date="2020-10" db="EMBL/GenBank/DDBJ databases">
        <authorList>
            <person name="Gilroy R."/>
        </authorList>
    </citation>
    <scope>NUCLEOTIDE SEQUENCE</scope>
    <source>
        <strain evidence="2">ChiGjej3B3-7149</strain>
    </source>
</reference>
<keyword evidence="1" id="KW-1133">Transmembrane helix</keyword>
<feature type="transmembrane region" description="Helical" evidence="1">
    <location>
        <begin position="103"/>
        <end position="123"/>
    </location>
</feature>
<dbReference type="AlphaFoldDB" id="A0A9D1IY55"/>
<accession>A0A9D1IY55</accession>
<dbReference type="EMBL" id="DVHH01000027">
    <property type="protein sequence ID" value="HIR54186.1"/>
    <property type="molecule type" value="Genomic_DNA"/>
</dbReference>
<proteinExistence type="predicted"/>
<feature type="transmembrane region" description="Helical" evidence="1">
    <location>
        <begin position="25"/>
        <end position="42"/>
    </location>
</feature>
<reference evidence="2" key="2">
    <citation type="journal article" date="2021" name="PeerJ">
        <title>Extensive microbial diversity within the chicken gut microbiome revealed by metagenomics and culture.</title>
        <authorList>
            <person name="Gilroy R."/>
            <person name="Ravi A."/>
            <person name="Getino M."/>
            <person name="Pursley I."/>
            <person name="Horton D.L."/>
            <person name="Alikhan N.F."/>
            <person name="Baker D."/>
            <person name="Gharbi K."/>
            <person name="Hall N."/>
            <person name="Watson M."/>
            <person name="Adriaenssens E.M."/>
            <person name="Foster-Nyarko E."/>
            <person name="Jarju S."/>
            <person name="Secka A."/>
            <person name="Antonio M."/>
            <person name="Oren A."/>
            <person name="Chaudhuri R.R."/>
            <person name="La Ragione R."/>
            <person name="Hildebrand F."/>
            <person name="Pallen M.J."/>
        </authorList>
    </citation>
    <scope>NUCLEOTIDE SEQUENCE</scope>
    <source>
        <strain evidence="2">ChiGjej3B3-7149</strain>
    </source>
</reference>
<dbReference type="Proteomes" id="UP000824238">
    <property type="component" value="Unassembled WGS sequence"/>
</dbReference>
<comment type="caution">
    <text evidence="2">The sequence shown here is derived from an EMBL/GenBank/DDBJ whole genome shotgun (WGS) entry which is preliminary data.</text>
</comment>
<protein>
    <submittedName>
        <fullName evidence="2">Uncharacterized protein</fullName>
    </submittedName>
</protein>